<feature type="compositionally biased region" description="Basic and acidic residues" evidence="1">
    <location>
        <begin position="1"/>
        <end position="19"/>
    </location>
</feature>
<evidence type="ECO:0000313" key="3">
    <source>
        <dbReference type="Proteomes" id="UP000269396"/>
    </source>
</evidence>
<organism evidence="2 3">
    <name type="scientific">Schistosoma mattheei</name>
    <dbReference type="NCBI Taxonomy" id="31246"/>
    <lineage>
        <taxon>Eukaryota</taxon>
        <taxon>Metazoa</taxon>
        <taxon>Spiralia</taxon>
        <taxon>Lophotrochozoa</taxon>
        <taxon>Platyhelminthes</taxon>
        <taxon>Trematoda</taxon>
        <taxon>Digenea</taxon>
        <taxon>Strigeidida</taxon>
        <taxon>Schistosomatoidea</taxon>
        <taxon>Schistosomatidae</taxon>
        <taxon>Schistosoma</taxon>
    </lineage>
</organism>
<accession>A0A183Q6Y4</accession>
<keyword evidence="3" id="KW-1185">Reference proteome</keyword>
<dbReference type="AlphaFoldDB" id="A0A183Q6Y4"/>
<protein>
    <submittedName>
        <fullName evidence="2">Uncharacterized protein</fullName>
    </submittedName>
</protein>
<evidence type="ECO:0000256" key="1">
    <source>
        <dbReference type="SAM" id="MobiDB-lite"/>
    </source>
</evidence>
<feature type="region of interest" description="Disordered" evidence="1">
    <location>
        <begin position="1"/>
        <end position="102"/>
    </location>
</feature>
<sequence>MRGKNQCEGKENSHNKPSEHTTPTKKFILKNSHSTSLNRKSETTLQTNKQNIDFNNSKGNIHHTLQNTSQQVNKPKSSHTDRTEKYTSSSSDTDSSDDEQPA</sequence>
<name>A0A183Q6Y4_9TREM</name>
<reference evidence="2 3" key="1">
    <citation type="submission" date="2018-11" db="EMBL/GenBank/DDBJ databases">
        <authorList>
            <consortium name="Pathogen Informatics"/>
        </authorList>
    </citation>
    <scope>NUCLEOTIDE SEQUENCE [LARGE SCALE GENOMIC DNA]</scope>
    <source>
        <strain>Denwood</strain>
        <strain evidence="3">Zambia</strain>
    </source>
</reference>
<dbReference type="EMBL" id="UZAL01051086">
    <property type="protein sequence ID" value="VDP87132.1"/>
    <property type="molecule type" value="Genomic_DNA"/>
</dbReference>
<dbReference type="Proteomes" id="UP000269396">
    <property type="component" value="Unassembled WGS sequence"/>
</dbReference>
<evidence type="ECO:0000313" key="2">
    <source>
        <dbReference type="EMBL" id="VDP87132.1"/>
    </source>
</evidence>
<gene>
    <name evidence="2" type="ORF">SMTD_LOCUS22369</name>
</gene>
<feature type="non-terminal residue" evidence="2">
    <location>
        <position position="102"/>
    </location>
</feature>
<proteinExistence type="predicted"/>
<feature type="compositionally biased region" description="Polar residues" evidence="1">
    <location>
        <begin position="31"/>
        <end position="75"/>
    </location>
</feature>